<name>X0XDP2_9ZZZZ</name>
<proteinExistence type="predicted"/>
<comment type="caution">
    <text evidence="3">The sequence shown here is derived from an EMBL/GenBank/DDBJ whole genome shotgun (WGS) entry which is preliminary data.</text>
</comment>
<feature type="non-terminal residue" evidence="3">
    <location>
        <position position="1"/>
    </location>
</feature>
<keyword evidence="2" id="KW-0067">ATP-binding</keyword>
<dbReference type="PANTHER" id="PTHR16305">
    <property type="entry name" value="TESTICULAR SOLUBLE ADENYLYL CYCLASE"/>
    <property type="match status" value="1"/>
</dbReference>
<organism evidence="3">
    <name type="scientific">marine sediment metagenome</name>
    <dbReference type="NCBI Taxonomy" id="412755"/>
    <lineage>
        <taxon>unclassified sequences</taxon>
        <taxon>metagenomes</taxon>
        <taxon>ecological metagenomes</taxon>
    </lineage>
</organism>
<evidence type="ECO:0000256" key="1">
    <source>
        <dbReference type="ARBA" id="ARBA00022741"/>
    </source>
</evidence>
<dbReference type="GO" id="GO:0005737">
    <property type="term" value="C:cytoplasm"/>
    <property type="evidence" value="ECO:0007669"/>
    <property type="project" value="TreeGrafter"/>
</dbReference>
<dbReference type="GO" id="GO:0004016">
    <property type="term" value="F:adenylate cyclase activity"/>
    <property type="evidence" value="ECO:0007669"/>
    <property type="project" value="TreeGrafter"/>
</dbReference>
<gene>
    <name evidence="3" type="ORF">S01H1_62473</name>
</gene>
<dbReference type="GO" id="GO:0005524">
    <property type="term" value="F:ATP binding"/>
    <property type="evidence" value="ECO:0007669"/>
    <property type="project" value="UniProtKB-KW"/>
</dbReference>
<evidence type="ECO:0000313" key="3">
    <source>
        <dbReference type="EMBL" id="GAG41309.1"/>
    </source>
</evidence>
<dbReference type="AlphaFoldDB" id="X0XDP2"/>
<dbReference type="EMBL" id="BARS01041035">
    <property type="protein sequence ID" value="GAG41309.1"/>
    <property type="molecule type" value="Genomic_DNA"/>
</dbReference>
<keyword evidence="1" id="KW-0547">Nucleotide-binding</keyword>
<evidence type="ECO:0008006" key="4">
    <source>
        <dbReference type="Google" id="ProtNLM"/>
    </source>
</evidence>
<evidence type="ECO:0000256" key="2">
    <source>
        <dbReference type="ARBA" id="ARBA00022840"/>
    </source>
</evidence>
<accession>X0XDP2</accession>
<sequence>YRHRHTDLWLRPLTDDASERLIGNLLEGKGMPQAFSDKILSAAEGNPFYVEEVIRSLIDQGVIRYDERAVGWEMRRDIAQVALPDTLQGVLLARIDRLHEETKRVLQMASVIGRVFLHRVLAAIAQEARQLDEHLLTLQRLQMVRERARIPEWEYIFKHELTREAAYNGLLRKERRALHRQVAETLERMFPERIEEQLGLLAHHWERAGDSEKATEYLLRAGDQARSVYVHEEAIDYYERALAFLKQEGAHER</sequence>
<feature type="non-terminal residue" evidence="3">
    <location>
        <position position="253"/>
    </location>
</feature>
<reference evidence="3" key="1">
    <citation type="journal article" date="2014" name="Front. Microbiol.">
        <title>High frequency of phylogenetically diverse reductive dehalogenase-homologous genes in deep subseafloor sedimentary metagenomes.</title>
        <authorList>
            <person name="Kawai M."/>
            <person name="Futagami T."/>
            <person name="Toyoda A."/>
            <person name="Takaki Y."/>
            <person name="Nishi S."/>
            <person name="Hori S."/>
            <person name="Arai W."/>
            <person name="Tsubouchi T."/>
            <person name="Morono Y."/>
            <person name="Uchiyama I."/>
            <person name="Ito T."/>
            <person name="Fujiyama A."/>
            <person name="Inagaki F."/>
            <person name="Takami H."/>
        </authorList>
    </citation>
    <scope>NUCLEOTIDE SEQUENCE</scope>
    <source>
        <strain evidence="3">Expedition CK06-06</strain>
    </source>
</reference>
<dbReference type="PANTHER" id="PTHR16305:SF28">
    <property type="entry name" value="GUANYLATE CYCLASE DOMAIN-CONTAINING PROTEIN"/>
    <property type="match status" value="1"/>
</dbReference>
<protein>
    <recommendedName>
        <fullName evidence="4">Bacterial transcriptional activator domain-containing protein</fullName>
    </recommendedName>
</protein>